<reference evidence="2 3" key="1">
    <citation type="submission" date="2016-12" db="EMBL/GenBank/DDBJ databases">
        <title>The draft genome sequence of HSLHS2.</title>
        <authorList>
            <person name="Hu D."/>
            <person name="Wang L."/>
            <person name="Shao Z."/>
        </authorList>
    </citation>
    <scope>NUCLEOTIDE SEQUENCE [LARGE SCALE GENOMIC DNA]</scope>
    <source>
        <strain evidence="2">MCCC 1A06712</strain>
    </source>
</reference>
<comment type="caution">
    <text evidence="2">The sequence shown here is derived from an EMBL/GenBank/DDBJ whole genome shotgun (WGS) entry which is preliminary data.</text>
</comment>
<evidence type="ECO:0000256" key="1">
    <source>
        <dbReference type="SAM" id="Phobius"/>
    </source>
</evidence>
<gene>
    <name evidence="2" type="ORF">BVC71_02405</name>
</gene>
<keyword evidence="1" id="KW-1133">Transmembrane helix</keyword>
<dbReference type="RefSeq" id="WP_086450033.1">
    <property type="nucleotide sequence ID" value="NZ_MSPP01000001.1"/>
</dbReference>
<dbReference type="Pfam" id="PF20082">
    <property type="entry name" value="DUF6476"/>
    <property type="match status" value="1"/>
</dbReference>
<evidence type="ECO:0000313" key="2">
    <source>
        <dbReference type="EMBL" id="OUD10378.1"/>
    </source>
</evidence>
<keyword evidence="1" id="KW-0472">Membrane</keyword>
<dbReference type="EMBL" id="MSPP01000001">
    <property type="protein sequence ID" value="OUD10378.1"/>
    <property type="molecule type" value="Genomic_DNA"/>
</dbReference>
<organism evidence="2 3">
    <name type="scientific">Marivivens niveibacter</name>
    <dbReference type="NCBI Taxonomy" id="1930667"/>
    <lineage>
        <taxon>Bacteria</taxon>
        <taxon>Pseudomonadati</taxon>
        <taxon>Pseudomonadota</taxon>
        <taxon>Alphaproteobacteria</taxon>
        <taxon>Rhodobacterales</taxon>
        <taxon>Paracoccaceae</taxon>
        <taxon>Marivivens group</taxon>
        <taxon>Marivivens</taxon>
    </lineage>
</organism>
<sequence length="98" mass="10558">MDQAPENEIDPPLVTYLKRLVTAMAVVMIAGFVVLILTLVIRLNADPLPLPEQISLPDGVSAVSFTQGTDWFAVTTDADTILIYDRGTGALTQTVTIN</sequence>
<feature type="transmembrane region" description="Helical" evidence="1">
    <location>
        <begin position="20"/>
        <end position="41"/>
    </location>
</feature>
<evidence type="ECO:0000313" key="3">
    <source>
        <dbReference type="Proteomes" id="UP000194664"/>
    </source>
</evidence>
<dbReference type="AlphaFoldDB" id="A0A251X1W4"/>
<accession>A0A251X1W4</accession>
<dbReference type="OrthoDB" id="7872651at2"/>
<dbReference type="InterPro" id="IPR045519">
    <property type="entry name" value="DUF6476"/>
</dbReference>
<name>A0A251X1W4_9RHOB</name>
<keyword evidence="1" id="KW-0812">Transmembrane</keyword>
<dbReference type="Proteomes" id="UP000194664">
    <property type="component" value="Unassembled WGS sequence"/>
</dbReference>
<protein>
    <submittedName>
        <fullName evidence="2">Uncharacterized protein</fullName>
    </submittedName>
</protein>
<keyword evidence="3" id="KW-1185">Reference proteome</keyword>
<proteinExistence type="predicted"/>